<dbReference type="SUPFAM" id="SSF48452">
    <property type="entry name" value="TPR-like"/>
    <property type="match status" value="1"/>
</dbReference>
<feature type="region of interest" description="Disordered" evidence="4">
    <location>
        <begin position="194"/>
        <end position="220"/>
    </location>
</feature>
<dbReference type="AlphaFoldDB" id="A0A1E1XC69"/>
<dbReference type="Gene3D" id="1.25.40.10">
    <property type="entry name" value="Tetratricopeptide repeat domain"/>
    <property type="match status" value="1"/>
</dbReference>
<organism evidence="5">
    <name type="scientific">Amblyomma aureolatum</name>
    <dbReference type="NCBI Taxonomy" id="187763"/>
    <lineage>
        <taxon>Eukaryota</taxon>
        <taxon>Metazoa</taxon>
        <taxon>Ecdysozoa</taxon>
        <taxon>Arthropoda</taxon>
        <taxon>Chelicerata</taxon>
        <taxon>Arachnida</taxon>
        <taxon>Acari</taxon>
        <taxon>Parasitiformes</taxon>
        <taxon>Ixodida</taxon>
        <taxon>Ixodoidea</taxon>
        <taxon>Ixodidae</taxon>
        <taxon>Amblyomminae</taxon>
        <taxon>Amblyomma</taxon>
    </lineage>
</organism>
<keyword evidence="3" id="KW-0810">Translation regulation</keyword>
<dbReference type="GO" id="GO:0017148">
    <property type="term" value="P:negative regulation of translation"/>
    <property type="evidence" value="ECO:0007669"/>
    <property type="project" value="TreeGrafter"/>
</dbReference>
<evidence type="ECO:0000256" key="4">
    <source>
        <dbReference type="SAM" id="MobiDB-lite"/>
    </source>
</evidence>
<dbReference type="PANTHER" id="PTHR12979">
    <property type="entry name" value="CCR4-NOT TRANSCRIPTION COMPLEX SUBUNIT 10"/>
    <property type="match status" value="1"/>
</dbReference>
<dbReference type="GO" id="GO:0031047">
    <property type="term" value="P:regulatory ncRNA-mediated gene silencing"/>
    <property type="evidence" value="ECO:0007669"/>
    <property type="project" value="UniProtKB-UniRule"/>
</dbReference>
<dbReference type="GO" id="GO:0005634">
    <property type="term" value="C:nucleus"/>
    <property type="evidence" value="ECO:0007669"/>
    <property type="project" value="UniProtKB-SubCell"/>
</dbReference>
<dbReference type="InterPro" id="IPR011990">
    <property type="entry name" value="TPR-like_helical_dom_sf"/>
</dbReference>
<dbReference type="InterPro" id="IPR019734">
    <property type="entry name" value="TPR_rpt"/>
</dbReference>
<reference evidence="5" key="1">
    <citation type="journal article" date="2017" name="Front. Cell. Infect. Microbiol.">
        <title>The Distinct Transcriptional Response of the Midgut of Amblyomma sculptum and Amblyomma aureolatum Ticks to Rickettsia rickettsii Correlates to Their Differences in Susceptibility to Infection.</title>
        <authorList>
            <person name="Martins L.A."/>
            <person name="Galletti M.F.B.M."/>
            <person name="Ribeiro J.M."/>
            <person name="Fujita A."/>
            <person name="Costa F.B."/>
            <person name="Labruna M.B."/>
            <person name="Daffre S."/>
            <person name="Fogaca A.C."/>
        </authorList>
    </citation>
    <scope>NUCLEOTIDE SEQUENCE</scope>
</reference>
<evidence type="ECO:0000256" key="2">
    <source>
        <dbReference type="PROSITE-ProRule" id="PRU00339"/>
    </source>
</evidence>
<feature type="repeat" description="TPR" evidence="2">
    <location>
        <begin position="338"/>
        <end position="371"/>
    </location>
</feature>
<keyword evidence="2" id="KW-0802">TPR repeat</keyword>
<keyword evidence="3" id="KW-0805">Transcription regulation</keyword>
<name>A0A1E1XC69_9ACAR</name>
<keyword evidence="3" id="KW-0943">RNA-mediated gene silencing</keyword>
<comment type="function">
    <text evidence="3">Component of the CCR4-NOT complex which is one of the major cellular mRNA deadenylases and is linked to various cellular processes including bulk mRNA degradation, miRNA-mediated repression, translational repression during translational initiation and general transcription regulation.</text>
</comment>
<feature type="compositionally biased region" description="Basic and acidic residues" evidence="4">
    <location>
        <begin position="205"/>
        <end position="220"/>
    </location>
</feature>
<keyword evidence="3" id="KW-0804">Transcription</keyword>
<feature type="region of interest" description="Disordered" evidence="4">
    <location>
        <begin position="459"/>
        <end position="480"/>
    </location>
</feature>
<accession>A0A1E1XC69</accession>
<dbReference type="EMBL" id="GFAC01002345">
    <property type="protein sequence ID" value="JAT96843.1"/>
    <property type="molecule type" value="mRNA"/>
</dbReference>
<keyword evidence="3" id="KW-0539">Nucleus</keyword>
<feature type="region of interest" description="Disordered" evidence="4">
    <location>
        <begin position="552"/>
        <end position="594"/>
    </location>
</feature>
<dbReference type="GO" id="GO:0005737">
    <property type="term" value="C:cytoplasm"/>
    <property type="evidence" value="ECO:0007669"/>
    <property type="project" value="UniProtKB-SubCell"/>
</dbReference>
<comment type="similarity">
    <text evidence="1 3">Belongs to the CNOT10 family.</text>
</comment>
<evidence type="ECO:0000256" key="1">
    <source>
        <dbReference type="ARBA" id="ARBA00010080"/>
    </source>
</evidence>
<dbReference type="GO" id="GO:0030014">
    <property type="term" value="C:CCR4-NOT complex"/>
    <property type="evidence" value="ECO:0007669"/>
    <property type="project" value="UniProtKB-UniRule"/>
</dbReference>
<dbReference type="PANTHER" id="PTHR12979:SF5">
    <property type="entry name" value="CCR4-NOT TRANSCRIPTION COMPLEX SUBUNIT 10"/>
    <property type="match status" value="1"/>
</dbReference>
<protein>
    <recommendedName>
        <fullName evidence="3">CCR4-NOT transcription complex subunit 10</fullName>
    </recommendedName>
</protein>
<dbReference type="InterPro" id="IPR039740">
    <property type="entry name" value="CNOT10"/>
</dbReference>
<dbReference type="PROSITE" id="PS50005">
    <property type="entry name" value="TPR"/>
    <property type="match status" value="1"/>
</dbReference>
<feature type="non-terminal residue" evidence="5">
    <location>
        <position position="1"/>
    </location>
</feature>
<evidence type="ECO:0000256" key="3">
    <source>
        <dbReference type="RuleBase" id="RU367083"/>
    </source>
</evidence>
<evidence type="ECO:0000313" key="5">
    <source>
        <dbReference type="EMBL" id="JAT96843.1"/>
    </source>
</evidence>
<comment type="subcellular location">
    <subcellularLocation>
        <location evidence="3">Cytoplasm</location>
    </subcellularLocation>
    <subcellularLocation>
        <location evidence="3">Nucleus</location>
    </subcellularLocation>
</comment>
<proteinExistence type="evidence at transcript level"/>
<sequence>SDKELNGGDGKAASADNSAALDICAVVSEQEKQLATSAAADFHAGKYAACLETLDKLYTLRPTDGKVAHNRAVARYYASGTKSSTSMEEFSRELLENSLQLHVNLSNPDSLDDIDQCIPFFNHAVALFHGQQYRRALAVLDRLFQFIEPMDEAVAKKMCFLHIELCLCLKQPEKALGIVAYLESLLFGSKSAAPAESSSATPQKSPDKEPSPPKGASDADRGRLQLYKTRCLIMMRSVKASKREIKGLVSSSVGGSNQTVFLRSQLEFLRGNYRKAVKVLCTAQVDRDARTTAMYHNNIGCVHFCTGKPHLGSYNFEKALKLFVESDERNVLDGRVYFELLYNLGLQNLYCGKYASAFDRLVEAVRMQPANARLWLRIAECCVNRHKSDNSTDFQLKDRKRCMVRGTAGAGPHRKIVLAPSIGTDRYVPVGSDHSAAMPVPTLEFAALCLRNVLQLLPPERPAEPDDAEPVLPPPPAATADDAAVRNSALALAAYVALCLGDPLVALGYAEELLAQPRVSGVHSFLAHQYAAEALLLLDRVGDATDHLNPDQIKDLSYGFPETDDSSAGSSKAKEDASGKAVVPSSEENGKTYRKPWYPASSSMAKVVSLYNLAVAYTLRGGLGKATETLRLVSVPKGPDPEIPVQALMLAIYVQLQQGHADLAKNIIKQHLPQYK</sequence>
<dbReference type="GO" id="GO:0006402">
    <property type="term" value="P:mRNA catabolic process"/>
    <property type="evidence" value="ECO:0007669"/>
    <property type="project" value="TreeGrafter"/>
</dbReference>
<keyword evidence="3" id="KW-0963">Cytoplasm</keyword>
<dbReference type="SMART" id="SM00028">
    <property type="entry name" value="TPR"/>
    <property type="match status" value="2"/>
</dbReference>